<dbReference type="Gene3D" id="1.10.287.470">
    <property type="entry name" value="Helix hairpin bin"/>
    <property type="match status" value="1"/>
</dbReference>
<dbReference type="InterPro" id="IPR058626">
    <property type="entry name" value="MdtA-like_b-barrel"/>
</dbReference>
<keyword evidence="6" id="KW-0997">Cell inner membrane</keyword>
<evidence type="ECO:0000256" key="3">
    <source>
        <dbReference type="ARBA" id="ARBA00009477"/>
    </source>
</evidence>
<dbReference type="GO" id="GO:1990281">
    <property type="term" value="C:efflux pump complex"/>
    <property type="evidence" value="ECO:0007669"/>
    <property type="project" value="TreeGrafter"/>
</dbReference>
<evidence type="ECO:0000256" key="2">
    <source>
        <dbReference type="ARBA" id="ARBA00004635"/>
    </source>
</evidence>
<proteinExistence type="inferred from homology"/>
<sequence>MRIQKTPALLVALLIVLAALGLWYATKPAKAKLAAPSAIPVRVVAVAEKDVPRFVSGIGSVLSLHSVVVRPQIDGILTKIMVKEGQLVKKGDLLATIDDRSIRASLDQARAQLGESQAQLQVALVNLKRYKLLSVDDGVSKQTYDQQQALVNQLKATAQGNQASIDSAEVQLSYTQIRSPVSGRVGIRTVDEGNFLRMTDTLGLFTVTQIDPIAVEFSLPQQMLPTLQGLINDPQRAQVKAYIGADTDGETGNLLGEGHLTLIDNQISANTGTIRAKAEFDNPGQKLWPGLLVTVKIQTALDKNALVVPPNVVQRGLDQHFVYRLNGDKVETVPVQMVYQDSGQNIIKGVQPGDKLVSDGQSRLKPGSTVQVLTDPPQVVQSEPTP</sequence>
<dbReference type="Pfam" id="PF25876">
    <property type="entry name" value="HH_MFP_RND"/>
    <property type="match status" value="1"/>
</dbReference>
<dbReference type="Proteomes" id="UP000247437">
    <property type="component" value="Unassembled WGS sequence"/>
</dbReference>
<comment type="caution">
    <text evidence="14">The sequence shown here is derived from an EMBL/GenBank/DDBJ whole genome shotgun (WGS) entry which is preliminary data.</text>
</comment>
<organism evidence="14 15">
    <name type="scientific">Pseudomonas jessenii</name>
    <dbReference type="NCBI Taxonomy" id="77298"/>
    <lineage>
        <taxon>Bacteria</taxon>
        <taxon>Pseudomonadati</taxon>
        <taxon>Pseudomonadota</taxon>
        <taxon>Gammaproteobacteria</taxon>
        <taxon>Pseudomonadales</taxon>
        <taxon>Pseudomonadaceae</taxon>
        <taxon>Pseudomonas</taxon>
    </lineage>
</organism>
<evidence type="ECO:0000256" key="6">
    <source>
        <dbReference type="ARBA" id="ARBA00022519"/>
    </source>
</evidence>
<dbReference type="InterPro" id="IPR006143">
    <property type="entry name" value="RND_pump_MFP"/>
</dbReference>
<dbReference type="InterPro" id="IPR058627">
    <property type="entry name" value="MdtA-like_C"/>
</dbReference>
<dbReference type="GO" id="GO:0015562">
    <property type="term" value="F:efflux transmembrane transporter activity"/>
    <property type="evidence" value="ECO:0007669"/>
    <property type="project" value="TreeGrafter"/>
</dbReference>
<accession>A0A2W0EE53</accession>
<gene>
    <name evidence="14" type="ORF">CRX42_28220</name>
</gene>
<dbReference type="NCBIfam" id="TIGR01730">
    <property type="entry name" value="RND_mfp"/>
    <property type="match status" value="1"/>
</dbReference>
<evidence type="ECO:0000256" key="5">
    <source>
        <dbReference type="ARBA" id="ARBA00022475"/>
    </source>
</evidence>
<feature type="domain" description="Multidrug resistance protein MdtA-like C-terminal permuted SH3" evidence="13">
    <location>
        <begin position="304"/>
        <end position="361"/>
    </location>
</feature>
<dbReference type="RefSeq" id="WP_110662358.1">
    <property type="nucleotide sequence ID" value="NZ_PDLL01000558.1"/>
</dbReference>
<dbReference type="Gene3D" id="2.40.50.100">
    <property type="match status" value="1"/>
</dbReference>
<evidence type="ECO:0000256" key="8">
    <source>
        <dbReference type="ARBA" id="ARBA00023136"/>
    </source>
</evidence>
<dbReference type="Pfam" id="PF25917">
    <property type="entry name" value="BSH_RND"/>
    <property type="match status" value="1"/>
</dbReference>
<reference evidence="14 15" key="1">
    <citation type="journal article" date="2018" name="Appl. Microbiol. Biotechnol.">
        <title>Characterization of the caprolactam degradation pathway in Pseudomonas jessenii using mass spectrometry-based proteomics.</title>
        <authorList>
            <person name="Otzen M."/>
            <person name="Palacio C."/>
            <person name="Janssen D.B."/>
        </authorList>
    </citation>
    <scope>NUCLEOTIDE SEQUENCE [LARGE SCALE GENOMIC DNA]</scope>
    <source>
        <strain evidence="14 15">GO3</strain>
    </source>
</reference>
<feature type="domain" description="Multidrug resistance protein MdtA-like beta-barrel" evidence="12">
    <location>
        <begin position="212"/>
        <end position="299"/>
    </location>
</feature>
<evidence type="ECO:0000259" key="10">
    <source>
        <dbReference type="Pfam" id="PF25876"/>
    </source>
</evidence>
<keyword evidence="8" id="KW-0472">Membrane</keyword>
<name>A0A2W0EE53_PSEJE</name>
<dbReference type="PANTHER" id="PTHR30469">
    <property type="entry name" value="MULTIDRUG RESISTANCE PROTEIN MDTA"/>
    <property type="match status" value="1"/>
</dbReference>
<dbReference type="InterPro" id="IPR058625">
    <property type="entry name" value="MdtA-like_BSH"/>
</dbReference>
<evidence type="ECO:0000256" key="4">
    <source>
        <dbReference type="ARBA" id="ARBA00022448"/>
    </source>
</evidence>
<feature type="region of interest" description="Disordered" evidence="9">
    <location>
        <begin position="356"/>
        <end position="386"/>
    </location>
</feature>
<comment type="subcellular location">
    <subcellularLocation>
        <location evidence="1">Cell inner membrane</location>
    </subcellularLocation>
    <subcellularLocation>
        <location evidence="2">Membrane</location>
        <topology evidence="2">Lipid-anchor</topology>
    </subcellularLocation>
</comment>
<evidence type="ECO:0000256" key="7">
    <source>
        <dbReference type="ARBA" id="ARBA00023054"/>
    </source>
</evidence>
<feature type="domain" description="Multidrug resistance protein MdtA-like alpha-helical hairpin" evidence="10">
    <location>
        <begin position="106"/>
        <end position="175"/>
    </location>
</feature>
<dbReference type="SUPFAM" id="SSF111369">
    <property type="entry name" value="HlyD-like secretion proteins"/>
    <property type="match status" value="1"/>
</dbReference>
<dbReference type="Gene3D" id="2.40.30.170">
    <property type="match status" value="1"/>
</dbReference>
<comment type="similarity">
    <text evidence="3">Belongs to the membrane fusion protein (MFP) (TC 8.A.1) family.</text>
</comment>
<evidence type="ECO:0000256" key="1">
    <source>
        <dbReference type="ARBA" id="ARBA00004533"/>
    </source>
</evidence>
<evidence type="ECO:0000259" key="13">
    <source>
        <dbReference type="Pfam" id="PF25967"/>
    </source>
</evidence>
<dbReference type="AlphaFoldDB" id="A0A2W0EE53"/>
<keyword evidence="7" id="KW-0175">Coiled coil</keyword>
<evidence type="ECO:0000259" key="11">
    <source>
        <dbReference type="Pfam" id="PF25917"/>
    </source>
</evidence>
<feature type="domain" description="Multidrug resistance protein MdtA-like barrel-sandwich hybrid" evidence="11">
    <location>
        <begin position="67"/>
        <end position="207"/>
    </location>
</feature>
<evidence type="ECO:0000313" key="14">
    <source>
        <dbReference type="EMBL" id="PYY67213.1"/>
    </source>
</evidence>
<dbReference type="OrthoDB" id="9783047at2"/>
<keyword evidence="5" id="KW-1003">Cell membrane</keyword>
<evidence type="ECO:0000259" key="12">
    <source>
        <dbReference type="Pfam" id="PF25944"/>
    </source>
</evidence>
<evidence type="ECO:0000313" key="15">
    <source>
        <dbReference type="Proteomes" id="UP000247437"/>
    </source>
</evidence>
<dbReference type="EMBL" id="PDLL01000558">
    <property type="protein sequence ID" value="PYY67213.1"/>
    <property type="molecule type" value="Genomic_DNA"/>
</dbReference>
<dbReference type="Pfam" id="PF25944">
    <property type="entry name" value="Beta-barrel_RND"/>
    <property type="match status" value="1"/>
</dbReference>
<dbReference type="Gene3D" id="2.40.420.20">
    <property type="match status" value="1"/>
</dbReference>
<dbReference type="PANTHER" id="PTHR30469:SF12">
    <property type="entry name" value="MULTIDRUG RESISTANCE PROTEIN MDTA"/>
    <property type="match status" value="1"/>
</dbReference>
<keyword evidence="4" id="KW-0813">Transport</keyword>
<dbReference type="Pfam" id="PF25967">
    <property type="entry name" value="RND-MFP_C"/>
    <property type="match status" value="1"/>
</dbReference>
<evidence type="ECO:0000256" key="9">
    <source>
        <dbReference type="SAM" id="MobiDB-lite"/>
    </source>
</evidence>
<protein>
    <submittedName>
        <fullName evidence="14">Efflux transporter periplasmic adaptor subunit</fullName>
    </submittedName>
</protein>
<dbReference type="InterPro" id="IPR058624">
    <property type="entry name" value="MdtA-like_HH"/>
</dbReference>